<dbReference type="Pfam" id="PF09336">
    <property type="entry name" value="Vps4_C"/>
    <property type="match status" value="1"/>
</dbReference>
<sequence>MAANELESLAIKYAKEATRLDQQGAKGLAITYYQKAIDAFLKLVNLYPNYELNKIYIQRAKMYQERIKILRGEIPEEETKEETKTESKSAFEDILVTEKPNVKWEDIAGLEEVKKAIREAIVYPSKRPDLFPLGFPRGILLYGPPGCGKTLIAAAVATEIDAAFFSVDATSIMSKWLGEAEKNVARLFKSAREASMKHGAAIIFIDEIDSLLGVRYNEVGGEVRVRNQFLKETDGIMDKGKNWSIYVIGATNKPWTLDWGFIRRFQKRIYVPLPDFETRLKIYQLYTQKLIMKDVDLNEIARLSEGYSGSDIRDVCQAVQLRVVSELFESGRYLDKNAKPRPITMEDFKIVISQRKPSVTKEMIKAYELWAENFRAI</sequence>
<evidence type="ECO:0000256" key="2">
    <source>
        <dbReference type="ARBA" id="ARBA00004496"/>
    </source>
</evidence>
<dbReference type="GO" id="GO:0005737">
    <property type="term" value="C:cytoplasm"/>
    <property type="evidence" value="ECO:0007669"/>
    <property type="project" value="UniProtKB-SubCell"/>
</dbReference>
<dbReference type="EMBL" id="QNVI01000002">
    <property type="protein sequence ID" value="TDA40572.1"/>
    <property type="molecule type" value="Genomic_DNA"/>
</dbReference>
<feature type="domain" description="MIT" evidence="7">
    <location>
        <begin position="3"/>
        <end position="80"/>
    </location>
</feature>
<comment type="caution">
    <text evidence="8">The sequence shown here is derived from an EMBL/GenBank/DDBJ whole genome shotgun (WGS) entry which is preliminary data.</text>
</comment>
<accession>A0A520KFS3</accession>
<keyword evidence="5" id="KW-0067">ATP-binding</keyword>
<dbReference type="InterPro" id="IPR007330">
    <property type="entry name" value="MIT_dom"/>
</dbReference>
<dbReference type="FunFam" id="3.40.50.300:FF:001054">
    <property type="entry name" value="ATPase, AAA family, putative"/>
    <property type="match status" value="1"/>
</dbReference>
<feature type="domain" description="AAA+ ATPase" evidence="6">
    <location>
        <begin position="135"/>
        <end position="275"/>
    </location>
</feature>
<dbReference type="GO" id="GO:0016020">
    <property type="term" value="C:membrane"/>
    <property type="evidence" value="ECO:0007669"/>
    <property type="project" value="UniProtKB-SubCell"/>
</dbReference>
<dbReference type="AlphaFoldDB" id="A0A520KFS3"/>
<evidence type="ECO:0000313" key="11">
    <source>
        <dbReference type="Proteomes" id="UP000317265"/>
    </source>
</evidence>
<reference evidence="9 11" key="1">
    <citation type="journal article" date="2019" name="Nat. Microbiol.">
        <title>Expanding anaerobic alkane metabolism in the domain of Archaea.</title>
        <authorList>
            <person name="Wang Y."/>
            <person name="Wegener G."/>
            <person name="Hou J."/>
            <person name="Wang F."/>
            <person name="Xiao X."/>
        </authorList>
    </citation>
    <scope>NUCLEOTIDE SEQUENCE [LARGE SCALE GENOMIC DNA]</scope>
    <source>
        <strain evidence="9">WYZ-LMO11</strain>
    </source>
</reference>
<dbReference type="PANTHER" id="PTHR23074">
    <property type="entry name" value="AAA DOMAIN-CONTAINING"/>
    <property type="match status" value="1"/>
</dbReference>
<proteinExistence type="predicted"/>
<evidence type="ECO:0000313" key="9">
    <source>
        <dbReference type="EMBL" id="TDA40572.1"/>
    </source>
</evidence>
<evidence type="ECO:0000259" key="7">
    <source>
        <dbReference type="SMART" id="SM00745"/>
    </source>
</evidence>
<evidence type="ECO:0000256" key="5">
    <source>
        <dbReference type="ARBA" id="ARBA00022840"/>
    </source>
</evidence>
<keyword evidence="4" id="KW-0547">Nucleotide-binding</keyword>
<dbReference type="InterPro" id="IPR041569">
    <property type="entry name" value="AAA_lid_3"/>
</dbReference>
<dbReference type="Gene3D" id="1.20.58.80">
    <property type="entry name" value="Phosphotransferase system, lactose/cellobiose-type IIA subunit"/>
    <property type="match status" value="1"/>
</dbReference>
<dbReference type="SMART" id="SM00745">
    <property type="entry name" value="MIT"/>
    <property type="match status" value="1"/>
</dbReference>
<dbReference type="SUPFAM" id="SSF116846">
    <property type="entry name" value="MIT domain"/>
    <property type="match status" value="1"/>
</dbReference>
<dbReference type="InterPro" id="IPR003593">
    <property type="entry name" value="AAA+_ATPase"/>
</dbReference>
<keyword evidence="3" id="KW-0963">Cytoplasm</keyword>
<dbReference type="InterPro" id="IPR015415">
    <property type="entry name" value="Spast_Vps4_C"/>
</dbReference>
<dbReference type="SMART" id="SM00382">
    <property type="entry name" value="AAA"/>
    <property type="match status" value="1"/>
</dbReference>
<dbReference type="Pfam" id="PF00004">
    <property type="entry name" value="AAA"/>
    <property type="match status" value="1"/>
</dbReference>
<gene>
    <name evidence="9" type="ORF">DSO09_00185</name>
    <name evidence="8" type="ORF">EF809_03875</name>
</gene>
<dbReference type="Pfam" id="PF04212">
    <property type="entry name" value="MIT"/>
    <property type="match status" value="1"/>
</dbReference>
<dbReference type="Gene3D" id="3.40.50.300">
    <property type="entry name" value="P-loop containing nucleotide triphosphate hydrolases"/>
    <property type="match status" value="1"/>
</dbReference>
<dbReference type="InterPro" id="IPR036181">
    <property type="entry name" value="MIT_dom_sf"/>
</dbReference>
<dbReference type="Gene3D" id="1.10.8.60">
    <property type="match status" value="1"/>
</dbReference>
<evidence type="ECO:0000256" key="4">
    <source>
        <dbReference type="ARBA" id="ARBA00022741"/>
    </source>
</evidence>
<dbReference type="InterPro" id="IPR027417">
    <property type="entry name" value="P-loop_NTPase"/>
</dbReference>
<dbReference type="EMBL" id="RXIH01000032">
    <property type="protein sequence ID" value="RZN56028.1"/>
    <property type="molecule type" value="Genomic_DNA"/>
</dbReference>
<dbReference type="GO" id="GO:0016887">
    <property type="term" value="F:ATP hydrolysis activity"/>
    <property type="evidence" value="ECO:0007669"/>
    <property type="project" value="InterPro"/>
</dbReference>
<evidence type="ECO:0000256" key="3">
    <source>
        <dbReference type="ARBA" id="ARBA00022490"/>
    </source>
</evidence>
<evidence type="ECO:0000256" key="1">
    <source>
        <dbReference type="ARBA" id="ARBA00004370"/>
    </source>
</evidence>
<evidence type="ECO:0000313" key="8">
    <source>
        <dbReference type="EMBL" id="RZN56028.1"/>
    </source>
</evidence>
<dbReference type="SUPFAM" id="SSF52540">
    <property type="entry name" value="P-loop containing nucleoside triphosphate hydrolases"/>
    <property type="match status" value="1"/>
</dbReference>
<dbReference type="Proteomes" id="UP000317265">
    <property type="component" value="Unassembled WGS sequence"/>
</dbReference>
<dbReference type="InterPro" id="IPR003959">
    <property type="entry name" value="ATPase_AAA_core"/>
</dbReference>
<evidence type="ECO:0000313" key="10">
    <source>
        <dbReference type="Proteomes" id="UP000316080"/>
    </source>
</evidence>
<name>A0A520KFS3_9CREN</name>
<dbReference type="GO" id="GO:0005524">
    <property type="term" value="F:ATP binding"/>
    <property type="evidence" value="ECO:0007669"/>
    <property type="project" value="UniProtKB-KW"/>
</dbReference>
<dbReference type="InterPro" id="IPR050304">
    <property type="entry name" value="MT-severing_AAA_ATPase"/>
</dbReference>
<comment type="subcellular location">
    <subcellularLocation>
        <location evidence="2">Cytoplasm</location>
    </subcellularLocation>
    <subcellularLocation>
        <location evidence="1">Membrane</location>
    </subcellularLocation>
</comment>
<dbReference type="Pfam" id="PF17862">
    <property type="entry name" value="AAA_lid_3"/>
    <property type="match status" value="1"/>
</dbReference>
<protein>
    <submittedName>
        <fullName evidence="8">AAA family ATPase</fullName>
    </submittedName>
</protein>
<evidence type="ECO:0000259" key="6">
    <source>
        <dbReference type="SMART" id="SM00382"/>
    </source>
</evidence>
<reference evidence="8 10" key="2">
    <citation type="journal article" date="2019" name="Nat. Microbiol.">
        <title>Wide diversity of methane and short-chain alkane metabolisms in uncultured archaea.</title>
        <authorList>
            <person name="Borrel G."/>
            <person name="Adam P.S."/>
            <person name="McKay L.J."/>
            <person name="Chen L.X."/>
            <person name="Sierra-Garcia I.N."/>
            <person name="Sieber C.M."/>
            <person name="Letourneur Q."/>
            <person name="Ghozlane A."/>
            <person name="Andersen G.L."/>
            <person name="Li W.J."/>
            <person name="Hallam S.J."/>
            <person name="Muyzer G."/>
            <person name="de Oliveira V.M."/>
            <person name="Inskeep W.P."/>
            <person name="Banfield J.F."/>
            <person name="Gribaldo S."/>
        </authorList>
    </citation>
    <scope>NUCLEOTIDE SEQUENCE [LARGE SCALE GENOMIC DNA]</scope>
    <source>
        <strain evidence="8">Verst-YHS</strain>
    </source>
</reference>
<dbReference type="PANTHER" id="PTHR23074:SF83">
    <property type="entry name" value="VACUOLAR PROTEIN SORTING-ASSOCIATED PROTEIN 4A"/>
    <property type="match status" value="1"/>
</dbReference>
<dbReference type="Proteomes" id="UP000316080">
    <property type="component" value="Unassembled WGS sequence"/>
</dbReference>
<organism evidence="8 10">
    <name type="scientific">Thermoproteota archaeon</name>
    <dbReference type="NCBI Taxonomy" id="2056631"/>
    <lineage>
        <taxon>Archaea</taxon>
        <taxon>Thermoproteota</taxon>
    </lineage>
</organism>